<organism evidence="2 3">
    <name type="scientific">Seminavis robusta</name>
    <dbReference type="NCBI Taxonomy" id="568900"/>
    <lineage>
        <taxon>Eukaryota</taxon>
        <taxon>Sar</taxon>
        <taxon>Stramenopiles</taxon>
        <taxon>Ochrophyta</taxon>
        <taxon>Bacillariophyta</taxon>
        <taxon>Bacillariophyceae</taxon>
        <taxon>Bacillariophycidae</taxon>
        <taxon>Naviculales</taxon>
        <taxon>Naviculaceae</taxon>
        <taxon>Seminavis</taxon>
    </lineage>
</organism>
<accession>A0A9N8HV03</accession>
<evidence type="ECO:0000313" key="2">
    <source>
        <dbReference type="EMBL" id="CAB9526901.1"/>
    </source>
</evidence>
<evidence type="ECO:0000256" key="1">
    <source>
        <dbReference type="SAM" id="MobiDB-lite"/>
    </source>
</evidence>
<keyword evidence="3" id="KW-1185">Reference proteome</keyword>
<dbReference type="AlphaFoldDB" id="A0A9N8HV03"/>
<sequence>MDGLTGYGSDSSSSIGSMPKSAAASHTANTSQSQPSAQPTKRRRRWDANDSKKSTSSLPAPRLFPSSMLWDVDYLSSVDTTTPHAQDIDDSARTFLEERLKTLDKGTECDSGVAAKLKQSHDFHNPRFLDNAADQIGIVDMLGSNLPEQEVFEDYEYKIIELEGQARARMHEQVDQEQQAQARSMLQ</sequence>
<feature type="region of interest" description="Disordered" evidence="1">
    <location>
        <begin position="1"/>
        <end position="60"/>
    </location>
</feature>
<feature type="compositionally biased region" description="Polar residues" evidence="1">
    <location>
        <begin position="24"/>
        <end position="39"/>
    </location>
</feature>
<feature type="compositionally biased region" description="Low complexity" evidence="1">
    <location>
        <begin position="1"/>
        <end position="21"/>
    </location>
</feature>
<evidence type="ECO:0000313" key="3">
    <source>
        <dbReference type="Proteomes" id="UP001153069"/>
    </source>
</evidence>
<dbReference type="EMBL" id="CAICTM010001906">
    <property type="protein sequence ID" value="CAB9526901.1"/>
    <property type="molecule type" value="Genomic_DNA"/>
</dbReference>
<gene>
    <name evidence="2" type="ORF">SEMRO_1908_G304750.1</name>
</gene>
<dbReference type="Proteomes" id="UP001153069">
    <property type="component" value="Unassembled WGS sequence"/>
</dbReference>
<comment type="caution">
    <text evidence="2">The sequence shown here is derived from an EMBL/GenBank/DDBJ whole genome shotgun (WGS) entry which is preliminary data.</text>
</comment>
<name>A0A9N8HV03_9STRA</name>
<reference evidence="2" key="1">
    <citation type="submission" date="2020-06" db="EMBL/GenBank/DDBJ databases">
        <authorList>
            <consortium name="Plant Systems Biology data submission"/>
        </authorList>
    </citation>
    <scope>NUCLEOTIDE SEQUENCE</scope>
    <source>
        <strain evidence="2">D6</strain>
    </source>
</reference>
<proteinExistence type="predicted"/>
<protein>
    <submittedName>
        <fullName evidence="2">Uncharacterized protein</fullName>
    </submittedName>
</protein>